<dbReference type="AlphaFoldDB" id="A0A1Y2J0N5"/>
<gene>
    <name evidence="1" type="ORF">PYCCODRAFT_1431164</name>
</gene>
<accession>A0A1Y2J0N5</accession>
<keyword evidence="2" id="KW-1185">Reference proteome</keyword>
<reference evidence="1 2" key="1">
    <citation type="journal article" date="2015" name="Biotechnol. Biofuels">
        <title>Enhanced degradation of softwood versus hardwood by the white-rot fungus Pycnoporus coccineus.</title>
        <authorList>
            <person name="Couturier M."/>
            <person name="Navarro D."/>
            <person name="Chevret D."/>
            <person name="Henrissat B."/>
            <person name="Piumi F."/>
            <person name="Ruiz-Duenas F.J."/>
            <person name="Martinez A.T."/>
            <person name="Grigoriev I.V."/>
            <person name="Riley R."/>
            <person name="Lipzen A."/>
            <person name="Berrin J.G."/>
            <person name="Master E.R."/>
            <person name="Rosso M.N."/>
        </authorList>
    </citation>
    <scope>NUCLEOTIDE SEQUENCE [LARGE SCALE GENOMIC DNA]</scope>
    <source>
        <strain evidence="1 2">BRFM310</strain>
    </source>
</reference>
<protein>
    <submittedName>
        <fullName evidence="1">Uncharacterized protein</fullName>
    </submittedName>
</protein>
<dbReference type="Proteomes" id="UP000193067">
    <property type="component" value="Unassembled WGS sequence"/>
</dbReference>
<organism evidence="1 2">
    <name type="scientific">Trametes coccinea (strain BRFM310)</name>
    <name type="common">Pycnoporus coccineus</name>
    <dbReference type="NCBI Taxonomy" id="1353009"/>
    <lineage>
        <taxon>Eukaryota</taxon>
        <taxon>Fungi</taxon>
        <taxon>Dikarya</taxon>
        <taxon>Basidiomycota</taxon>
        <taxon>Agaricomycotina</taxon>
        <taxon>Agaricomycetes</taxon>
        <taxon>Polyporales</taxon>
        <taxon>Polyporaceae</taxon>
        <taxon>Trametes</taxon>
    </lineage>
</organism>
<dbReference type="EMBL" id="KZ084089">
    <property type="protein sequence ID" value="OSD06980.1"/>
    <property type="molecule type" value="Genomic_DNA"/>
</dbReference>
<proteinExistence type="predicted"/>
<evidence type="ECO:0000313" key="1">
    <source>
        <dbReference type="EMBL" id="OSD06980.1"/>
    </source>
</evidence>
<name>A0A1Y2J0N5_TRAC3</name>
<evidence type="ECO:0000313" key="2">
    <source>
        <dbReference type="Proteomes" id="UP000193067"/>
    </source>
</evidence>
<sequence length="71" mass="7171">MSVAGASSSLRLLPAGVSSVLFDAPAVACPAVVARGPFATAFRLSVTRSCSSEHTTAWLIPPAPAIATFGR</sequence>